<reference evidence="1" key="1">
    <citation type="submission" date="2021-01" db="EMBL/GenBank/DDBJ databases">
        <title>Whole genome shotgun sequence of Planobispora takensis NBRC 109077.</title>
        <authorList>
            <person name="Komaki H."/>
            <person name="Tamura T."/>
        </authorList>
    </citation>
    <scope>NUCLEOTIDE SEQUENCE</scope>
    <source>
        <strain evidence="1">NBRC 109077</strain>
    </source>
</reference>
<name>A0A8J3SUC9_9ACTN</name>
<dbReference type="Proteomes" id="UP000634476">
    <property type="component" value="Unassembled WGS sequence"/>
</dbReference>
<evidence type="ECO:0000313" key="2">
    <source>
        <dbReference type="Proteomes" id="UP000634476"/>
    </source>
</evidence>
<evidence type="ECO:0000313" key="1">
    <source>
        <dbReference type="EMBL" id="GIH99171.1"/>
    </source>
</evidence>
<accession>A0A8J3SUC9</accession>
<proteinExistence type="predicted"/>
<keyword evidence="2" id="KW-1185">Reference proteome</keyword>
<sequence>MHEVDRHLADWAARATAAQRRVGPTVNDLGGVAVVGAAAEHLALGPFLPYLLQAAAHQQRLTPDDNALLQEAVLRGLRQQQRHAAFAGAVDALVARPDLARALGAALPRLLIDRLYAAQGAGDDPAVALIGAEAAECLLQLCLAGVVRPAQLLGALDAITEDVAALPEPFAVRLPRMVGILDAHHRGAGLREALERFLALECTCRDAAFELALAHLRDALEARDHSSMIDHLVEVRRRLAELITHAAERLDARIYHAAVDAALTFSGPDAARRVPAAAAALHSALQHYRAWRYHTRAPAWAGPRQSDIAAWAELTTILNAAALHMADDDPWYGDGHTILTALLRAYTANRTVTVVKDTPTAAIVEALVIPAVEDTFLRQESRLRFLHYALDNDEALRSDPAALRLRAALHERTTPGEPPQAGLQAGGPGKERRWHLLAQTLTAAEFAHALQTMPASALDRLEVALRTHEDVIAAVTDPKVGRLMDRLIGQLQQSADWVPGIADSFQVLLEVTVRYAFLCYNIGRDLGGSYTEFLRLRDKAKKKQKVDEDLFHQHYYEVVKLSALFQVVDAEVINHAGGRVDVLVSFGPVRFNVECKIEEEDASEDNLRKYAAQPSEYQNTNASFAILLVLDKTEHAEGTVNLFDSIWIENVQQPGQSEACQVVTIRIPGGRENPSLLQTPAR</sequence>
<gene>
    <name evidence="1" type="ORF">Pta02_11800</name>
</gene>
<organism evidence="1 2">
    <name type="scientific">Planobispora takensis</name>
    <dbReference type="NCBI Taxonomy" id="1367882"/>
    <lineage>
        <taxon>Bacteria</taxon>
        <taxon>Bacillati</taxon>
        <taxon>Actinomycetota</taxon>
        <taxon>Actinomycetes</taxon>
        <taxon>Streptosporangiales</taxon>
        <taxon>Streptosporangiaceae</taxon>
        <taxon>Planobispora</taxon>
    </lineage>
</organism>
<dbReference type="RefSeq" id="WP_203873647.1">
    <property type="nucleotide sequence ID" value="NZ_BOOK01000006.1"/>
</dbReference>
<comment type="caution">
    <text evidence="1">The sequence shown here is derived from an EMBL/GenBank/DDBJ whole genome shotgun (WGS) entry which is preliminary data.</text>
</comment>
<dbReference type="AlphaFoldDB" id="A0A8J3SUC9"/>
<protein>
    <submittedName>
        <fullName evidence="1">Uncharacterized protein</fullName>
    </submittedName>
</protein>
<dbReference type="EMBL" id="BOOK01000006">
    <property type="protein sequence ID" value="GIH99171.1"/>
    <property type="molecule type" value="Genomic_DNA"/>
</dbReference>